<dbReference type="GO" id="GO:0016853">
    <property type="term" value="F:isomerase activity"/>
    <property type="evidence" value="ECO:0007669"/>
    <property type="project" value="UniProtKB-KW"/>
</dbReference>
<sequence>MECESKSGTHEEQFLRKVEDRGKAERGVLCKCGEGWTCVISRSVGPEAGKVFAKCGENTTCTISSDGEVVKQEEESKVGSEAYCKCGEGWSCVISKIEAPN</sequence>
<reference evidence="1" key="1">
    <citation type="submission" date="2020-09" db="EMBL/GenBank/DDBJ databases">
        <title>Genome-Enabled Discovery of Anthraquinone Biosynthesis in Senna tora.</title>
        <authorList>
            <person name="Kang S.-H."/>
            <person name="Pandey R.P."/>
            <person name="Lee C.-M."/>
            <person name="Sim J.-S."/>
            <person name="Jeong J.-T."/>
            <person name="Choi B.-S."/>
            <person name="Jung M."/>
            <person name="Ginzburg D."/>
            <person name="Zhao K."/>
            <person name="Won S.Y."/>
            <person name="Oh T.-J."/>
            <person name="Yu Y."/>
            <person name="Kim N.-H."/>
            <person name="Lee O.R."/>
            <person name="Lee T.-H."/>
            <person name="Bashyal P."/>
            <person name="Kim T.-S."/>
            <person name="Lee W.-H."/>
            <person name="Kawkins C."/>
            <person name="Kim C.-K."/>
            <person name="Kim J.S."/>
            <person name="Ahn B.O."/>
            <person name="Rhee S.Y."/>
            <person name="Sohng J.K."/>
        </authorList>
    </citation>
    <scope>NUCLEOTIDE SEQUENCE</scope>
    <source>
        <tissue evidence="1">Leaf</tissue>
    </source>
</reference>
<evidence type="ECO:0000313" key="1">
    <source>
        <dbReference type="EMBL" id="KAF7829222.1"/>
    </source>
</evidence>
<organism evidence="1 2">
    <name type="scientific">Senna tora</name>
    <dbReference type="NCBI Taxonomy" id="362788"/>
    <lineage>
        <taxon>Eukaryota</taxon>
        <taxon>Viridiplantae</taxon>
        <taxon>Streptophyta</taxon>
        <taxon>Embryophyta</taxon>
        <taxon>Tracheophyta</taxon>
        <taxon>Spermatophyta</taxon>
        <taxon>Magnoliopsida</taxon>
        <taxon>eudicotyledons</taxon>
        <taxon>Gunneridae</taxon>
        <taxon>Pentapetalae</taxon>
        <taxon>rosids</taxon>
        <taxon>fabids</taxon>
        <taxon>Fabales</taxon>
        <taxon>Fabaceae</taxon>
        <taxon>Caesalpinioideae</taxon>
        <taxon>Cassia clade</taxon>
        <taxon>Senna</taxon>
    </lineage>
</organism>
<dbReference type="AlphaFoldDB" id="A0A834WNJ7"/>
<gene>
    <name evidence="1" type="ORF">G2W53_020386</name>
</gene>
<comment type="caution">
    <text evidence="1">The sequence shown here is derived from an EMBL/GenBank/DDBJ whole genome shotgun (WGS) entry which is preliminary data.</text>
</comment>
<evidence type="ECO:0000313" key="2">
    <source>
        <dbReference type="Proteomes" id="UP000634136"/>
    </source>
</evidence>
<keyword evidence="1" id="KW-0413">Isomerase</keyword>
<dbReference type="Proteomes" id="UP000634136">
    <property type="component" value="Unassembled WGS sequence"/>
</dbReference>
<proteinExistence type="predicted"/>
<accession>A0A834WNJ7</accession>
<protein>
    <submittedName>
        <fullName evidence="1">DNA topoisomerase 3-alpha-like</fullName>
    </submittedName>
</protein>
<name>A0A834WNJ7_9FABA</name>
<dbReference type="EMBL" id="JAAIUW010000006">
    <property type="protein sequence ID" value="KAF7829222.1"/>
    <property type="molecule type" value="Genomic_DNA"/>
</dbReference>
<dbReference type="OrthoDB" id="848208at2759"/>
<keyword evidence="2" id="KW-1185">Reference proteome</keyword>